<dbReference type="PROSITE" id="PS51384">
    <property type="entry name" value="FAD_FR"/>
    <property type="match status" value="1"/>
</dbReference>
<gene>
    <name evidence="5" type="ORF">JOF54_003796</name>
</gene>
<name>A0ABS4ZD20_9ACTN</name>
<dbReference type="EMBL" id="JAGIOB010000001">
    <property type="protein sequence ID" value="MBP2418874.1"/>
    <property type="molecule type" value="Genomic_DNA"/>
</dbReference>
<sequence length="233" mass="24361">MRAPTAGPWRSATVREVAHPHPHGVVLRLEVPDRVDHLPGQHYVLRLRAEDGYTATRSYSLASAPSDPLVELYVEELPDGEVSPYLAQAIQPGDQLEVRGPVGGWFVWDADGPALGLAGGSGVVPLVAMLRHAVDVGRPELLRLAVAARTLDRLPYAEELTAAGALVALSQEVSAQGRAAGRLLAAEVAPLLDDAATCFVCGSAPFAAGASDLLVGLGVDVGRVRVERFGASG</sequence>
<organism evidence="5 6">
    <name type="scientific">Microlunatus capsulatus</name>
    <dbReference type="NCBI Taxonomy" id="99117"/>
    <lineage>
        <taxon>Bacteria</taxon>
        <taxon>Bacillati</taxon>
        <taxon>Actinomycetota</taxon>
        <taxon>Actinomycetes</taxon>
        <taxon>Propionibacteriales</taxon>
        <taxon>Propionibacteriaceae</taxon>
        <taxon>Microlunatus</taxon>
    </lineage>
</organism>
<keyword evidence="2" id="KW-0479">Metal-binding</keyword>
<evidence type="ECO:0000256" key="1">
    <source>
        <dbReference type="ARBA" id="ARBA00001974"/>
    </source>
</evidence>
<dbReference type="InterPro" id="IPR017938">
    <property type="entry name" value="Riboflavin_synthase-like_b-brl"/>
</dbReference>
<evidence type="ECO:0000256" key="2">
    <source>
        <dbReference type="ARBA" id="ARBA00022714"/>
    </source>
</evidence>
<dbReference type="PANTHER" id="PTHR47354">
    <property type="entry name" value="NADH OXIDOREDUCTASE HCR"/>
    <property type="match status" value="1"/>
</dbReference>
<keyword evidence="2" id="KW-0408">Iron</keyword>
<evidence type="ECO:0000259" key="4">
    <source>
        <dbReference type="PROSITE" id="PS51384"/>
    </source>
</evidence>
<feature type="domain" description="FAD-binding FR-type" evidence="4">
    <location>
        <begin position="7"/>
        <end position="108"/>
    </location>
</feature>
<dbReference type="SUPFAM" id="SSF63380">
    <property type="entry name" value="Riboflavin synthase domain-like"/>
    <property type="match status" value="1"/>
</dbReference>
<comment type="cofactor">
    <cofactor evidence="1">
        <name>FAD</name>
        <dbReference type="ChEBI" id="CHEBI:57692"/>
    </cofactor>
</comment>
<dbReference type="InterPro" id="IPR008333">
    <property type="entry name" value="Cbr1-like_FAD-bd_dom"/>
</dbReference>
<keyword evidence="2" id="KW-0001">2Fe-2S</keyword>
<evidence type="ECO:0000256" key="3">
    <source>
        <dbReference type="ARBA" id="ARBA00023014"/>
    </source>
</evidence>
<evidence type="ECO:0000313" key="5">
    <source>
        <dbReference type="EMBL" id="MBP2418874.1"/>
    </source>
</evidence>
<dbReference type="InterPro" id="IPR039261">
    <property type="entry name" value="FNR_nucleotide-bd"/>
</dbReference>
<reference evidence="5 6" key="1">
    <citation type="submission" date="2021-03" db="EMBL/GenBank/DDBJ databases">
        <title>Sequencing the genomes of 1000 actinobacteria strains.</title>
        <authorList>
            <person name="Klenk H.-P."/>
        </authorList>
    </citation>
    <scope>NUCLEOTIDE SEQUENCE [LARGE SCALE GENOMIC DNA]</scope>
    <source>
        <strain evidence="5 6">DSM 12936</strain>
    </source>
</reference>
<dbReference type="InterPro" id="IPR017927">
    <property type="entry name" value="FAD-bd_FR_type"/>
</dbReference>
<dbReference type="PRINTS" id="PR00410">
    <property type="entry name" value="PHEHYDRXLASE"/>
</dbReference>
<dbReference type="RefSeq" id="WP_307804385.1">
    <property type="nucleotide sequence ID" value="NZ_BAAAMH010000007.1"/>
</dbReference>
<dbReference type="Gene3D" id="3.40.50.80">
    <property type="entry name" value="Nucleotide-binding domain of ferredoxin-NADP reductase (FNR) module"/>
    <property type="match status" value="1"/>
</dbReference>
<dbReference type="Proteomes" id="UP000758168">
    <property type="component" value="Unassembled WGS sequence"/>
</dbReference>
<evidence type="ECO:0000313" key="6">
    <source>
        <dbReference type="Proteomes" id="UP000758168"/>
    </source>
</evidence>
<accession>A0ABS4ZD20</accession>
<dbReference type="InterPro" id="IPR050415">
    <property type="entry name" value="MRET"/>
</dbReference>
<dbReference type="SUPFAM" id="SSF52343">
    <property type="entry name" value="Ferredoxin reductase-like, C-terminal NADP-linked domain"/>
    <property type="match status" value="1"/>
</dbReference>
<protein>
    <submittedName>
        <fullName evidence="5">Ferredoxin-NADP reductase</fullName>
    </submittedName>
</protein>
<comment type="caution">
    <text evidence="5">The sequence shown here is derived from an EMBL/GenBank/DDBJ whole genome shotgun (WGS) entry which is preliminary data.</text>
</comment>
<dbReference type="Pfam" id="PF00970">
    <property type="entry name" value="FAD_binding_6"/>
    <property type="match status" value="1"/>
</dbReference>
<dbReference type="Gene3D" id="2.40.30.10">
    <property type="entry name" value="Translation factors"/>
    <property type="match status" value="1"/>
</dbReference>
<dbReference type="PANTHER" id="PTHR47354:SF5">
    <property type="entry name" value="PROTEIN RFBI"/>
    <property type="match status" value="1"/>
</dbReference>
<keyword evidence="6" id="KW-1185">Reference proteome</keyword>
<keyword evidence="3" id="KW-0411">Iron-sulfur</keyword>
<proteinExistence type="predicted"/>